<dbReference type="InterPro" id="IPR010622">
    <property type="entry name" value="FAST_Leu-rich"/>
</dbReference>
<comment type="subcellular location">
    <subcellularLocation>
        <location evidence="1">Mitochondrion</location>
    </subcellularLocation>
</comment>
<dbReference type="AlphaFoldDB" id="A0A6I8NMZ6"/>
<reference evidence="5" key="1">
    <citation type="submission" date="2025-08" db="UniProtKB">
        <authorList>
            <consortium name="Ensembl"/>
        </authorList>
    </citation>
    <scope>IDENTIFICATION</scope>
    <source>
        <strain evidence="5">Glennie</strain>
    </source>
</reference>
<evidence type="ECO:0000256" key="2">
    <source>
        <dbReference type="ARBA" id="ARBA00023128"/>
    </source>
</evidence>
<dbReference type="GO" id="GO:0035770">
    <property type="term" value="C:ribonucleoprotein granule"/>
    <property type="evidence" value="ECO:0000318"/>
    <property type="project" value="GO_Central"/>
</dbReference>
<keyword evidence="6" id="KW-1185">Reference proteome</keyword>
<dbReference type="GeneTree" id="ENSGT01030000234607"/>
<feature type="compositionally biased region" description="Pro residues" evidence="3">
    <location>
        <begin position="13"/>
        <end position="22"/>
    </location>
</feature>
<dbReference type="OMA" id="KVRTHHY"/>
<dbReference type="InterPro" id="IPR050870">
    <property type="entry name" value="FAST_kinase"/>
</dbReference>
<feature type="compositionally biased region" description="Basic and acidic residues" evidence="3">
    <location>
        <begin position="53"/>
        <end position="64"/>
    </location>
</feature>
<dbReference type="PANTHER" id="PTHR21228">
    <property type="entry name" value="FAST LEU-RICH DOMAIN-CONTAINING"/>
    <property type="match status" value="1"/>
</dbReference>
<dbReference type="GO" id="GO:0003723">
    <property type="term" value="F:RNA binding"/>
    <property type="evidence" value="ECO:0000318"/>
    <property type="project" value="GO_Central"/>
</dbReference>
<proteinExistence type="predicted"/>
<protein>
    <submittedName>
        <fullName evidence="5">Fas activated serine/threonine kinase</fullName>
    </submittedName>
</protein>
<dbReference type="Proteomes" id="UP000002279">
    <property type="component" value="Unplaced"/>
</dbReference>
<dbReference type="Bgee" id="ENSOANG00000051020">
    <property type="expression patterns" value="Expressed in heart and 7 other cell types or tissues"/>
</dbReference>
<feature type="region of interest" description="Disordered" evidence="3">
    <location>
        <begin position="88"/>
        <end position="121"/>
    </location>
</feature>
<dbReference type="Ensembl" id="ENSOANT00000047641.1">
    <property type="protein sequence ID" value="ENSOANP00000042457.1"/>
    <property type="gene ID" value="ENSOANG00000051020.1"/>
</dbReference>
<evidence type="ECO:0000313" key="5">
    <source>
        <dbReference type="Ensembl" id="ENSOANP00000042457.1"/>
    </source>
</evidence>
<dbReference type="GO" id="GO:0044528">
    <property type="term" value="P:regulation of mitochondrial mRNA stability"/>
    <property type="evidence" value="ECO:0000318"/>
    <property type="project" value="GO_Central"/>
</dbReference>
<dbReference type="InParanoid" id="A0A6I8NMZ6"/>
<accession>A0A6I8NMZ6</accession>
<evidence type="ECO:0000313" key="6">
    <source>
        <dbReference type="Proteomes" id="UP000002279"/>
    </source>
</evidence>
<sequence length="470" mass="52406">MLRAVLRARPVPAGLPGPPPPARSRRRAVGERGAGPPGPESRNPTGVRAWHRPVAERRPVRDPSRLVARRRPSFDAGTVRARLRLASSLGVPEDGAPVQAPEQERQRRLPREQPAPGTQEPVAAEALPAGHRDLEAALSWHRFLRYPPRQLLRSIAEVGPEGLSPHGVVLLAQHLARHRLREPRLLDAIAHFLVAQAAQLDSKVVQKLLLPFGRLNYLPRNELFVPCLERLLAREAGAAPLATVNILMSLCQLRRLPPPTLYLVFSPTFIRNVIGSPHALIMHRYLSLLDTAVQLELPEYRGPRLPPRHRVPIFPQPLAADHARCKYSHKWWVAEGLRQLLGEENYRQDLVVPPGYWTDFLLCVSGAGAVLPAAGQNLTLPYPPGPTPETEESVLRVVLTVQERWHFCRDGSVLLGSRALRERHLRLLGYRLLPLPYPELEAVRGLPQLKRYLSRKLHAAVGLRRGPAGG</sequence>
<feature type="domain" description="RAP" evidence="4">
    <location>
        <begin position="397"/>
        <end position="455"/>
    </location>
</feature>
<dbReference type="GO" id="GO:0043484">
    <property type="term" value="P:regulation of RNA splicing"/>
    <property type="evidence" value="ECO:0007669"/>
    <property type="project" value="Ensembl"/>
</dbReference>
<evidence type="ECO:0000259" key="4">
    <source>
        <dbReference type="PROSITE" id="PS51286"/>
    </source>
</evidence>
<dbReference type="InterPro" id="IPR013579">
    <property type="entry name" value="FAST_2"/>
</dbReference>
<dbReference type="Pfam" id="PF06743">
    <property type="entry name" value="FAST_1"/>
    <property type="match status" value="1"/>
</dbReference>
<dbReference type="InterPro" id="IPR013584">
    <property type="entry name" value="RAP"/>
</dbReference>
<dbReference type="GO" id="GO:0000963">
    <property type="term" value="P:mitochondrial RNA processing"/>
    <property type="evidence" value="ECO:0000318"/>
    <property type="project" value="GO_Central"/>
</dbReference>
<evidence type="ECO:0000256" key="3">
    <source>
        <dbReference type="SAM" id="MobiDB-lite"/>
    </source>
</evidence>
<keyword evidence="2" id="KW-0496">Mitochondrion</keyword>
<organism evidence="5 6">
    <name type="scientific">Ornithorhynchus anatinus</name>
    <name type="common">Duckbill platypus</name>
    <dbReference type="NCBI Taxonomy" id="9258"/>
    <lineage>
        <taxon>Eukaryota</taxon>
        <taxon>Metazoa</taxon>
        <taxon>Chordata</taxon>
        <taxon>Craniata</taxon>
        <taxon>Vertebrata</taxon>
        <taxon>Euteleostomi</taxon>
        <taxon>Mammalia</taxon>
        <taxon>Monotremata</taxon>
        <taxon>Ornithorhynchidae</taxon>
        <taxon>Ornithorhynchus</taxon>
    </lineage>
</organism>
<feature type="compositionally biased region" description="Basic and acidic residues" evidence="3">
    <location>
        <begin position="102"/>
        <end position="111"/>
    </location>
</feature>
<dbReference type="PROSITE" id="PS51286">
    <property type="entry name" value="RAP"/>
    <property type="match status" value="1"/>
</dbReference>
<dbReference type="Pfam" id="PF08368">
    <property type="entry name" value="FAST_2"/>
    <property type="match status" value="1"/>
</dbReference>
<reference evidence="5" key="2">
    <citation type="submission" date="2025-09" db="UniProtKB">
        <authorList>
            <consortium name="Ensembl"/>
        </authorList>
    </citation>
    <scope>IDENTIFICATION</scope>
    <source>
        <strain evidence="5">Glennie</strain>
    </source>
</reference>
<dbReference type="FunCoup" id="A0A6I8NMZ6">
    <property type="interactions" value="211"/>
</dbReference>
<feature type="region of interest" description="Disordered" evidence="3">
    <location>
        <begin position="1"/>
        <end position="69"/>
    </location>
</feature>
<name>A0A6I8NMZ6_ORNAN</name>
<dbReference type="PANTHER" id="PTHR21228:SF4">
    <property type="entry name" value="FAS-ACTIVATED SERINE_THREONINE KINASE"/>
    <property type="match status" value="1"/>
</dbReference>
<dbReference type="GO" id="GO:0005759">
    <property type="term" value="C:mitochondrial matrix"/>
    <property type="evidence" value="ECO:0000318"/>
    <property type="project" value="GO_Central"/>
</dbReference>
<evidence type="ECO:0000256" key="1">
    <source>
        <dbReference type="ARBA" id="ARBA00004173"/>
    </source>
</evidence>
<dbReference type="GO" id="GO:0004674">
    <property type="term" value="F:protein serine/threonine kinase activity"/>
    <property type="evidence" value="ECO:0007669"/>
    <property type="project" value="Ensembl"/>
</dbReference>
<dbReference type="Pfam" id="PF08373">
    <property type="entry name" value="RAP"/>
    <property type="match status" value="1"/>
</dbReference>
<gene>
    <name evidence="5" type="primary">FASTK</name>
</gene>
<dbReference type="SMART" id="SM00952">
    <property type="entry name" value="RAP"/>
    <property type="match status" value="1"/>
</dbReference>